<dbReference type="Proteomes" id="UP001356095">
    <property type="component" value="Unassembled WGS sequence"/>
</dbReference>
<dbReference type="EMBL" id="JAUZMY010000045">
    <property type="protein sequence ID" value="MEE2041299.1"/>
    <property type="molecule type" value="Genomic_DNA"/>
</dbReference>
<dbReference type="PROSITE" id="PS50943">
    <property type="entry name" value="HTH_CROC1"/>
    <property type="match status" value="1"/>
</dbReference>
<feature type="domain" description="HTH cro/C1-type" evidence="1">
    <location>
        <begin position="3"/>
        <end position="58"/>
    </location>
</feature>
<dbReference type="SMART" id="SM00530">
    <property type="entry name" value="HTH_XRE"/>
    <property type="match status" value="1"/>
</dbReference>
<dbReference type="RefSeq" id="WP_330095061.1">
    <property type="nucleotide sequence ID" value="NZ_JAUZMY010000045.1"/>
</dbReference>
<gene>
    <name evidence="2" type="ORF">Q8791_29145</name>
</gene>
<dbReference type="CDD" id="cd00093">
    <property type="entry name" value="HTH_XRE"/>
    <property type="match status" value="1"/>
</dbReference>
<dbReference type="SUPFAM" id="SSF47413">
    <property type="entry name" value="lambda repressor-like DNA-binding domains"/>
    <property type="match status" value="1"/>
</dbReference>
<comment type="caution">
    <text evidence="2">The sequence shown here is derived from an EMBL/GenBank/DDBJ whole genome shotgun (WGS) entry which is preliminary data.</text>
</comment>
<keyword evidence="3" id="KW-1185">Reference proteome</keyword>
<accession>A0ABU7KGD1</accession>
<protein>
    <submittedName>
        <fullName evidence="2">Helix-turn-helix transcriptional regulator</fullName>
    </submittedName>
</protein>
<dbReference type="InterPro" id="IPR010982">
    <property type="entry name" value="Lambda_DNA-bd_dom_sf"/>
</dbReference>
<dbReference type="Pfam" id="PF13560">
    <property type="entry name" value="HTH_31"/>
    <property type="match status" value="1"/>
</dbReference>
<evidence type="ECO:0000313" key="2">
    <source>
        <dbReference type="EMBL" id="MEE2041299.1"/>
    </source>
</evidence>
<evidence type="ECO:0000313" key="3">
    <source>
        <dbReference type="Proteomes" id="UP001356095"/>
    </source>
</evidence>
<organism evidence="2 3">
    <name type="scientific">Nocardiopsis codii</name>
    <dbReference type="NCBI Taxonomy" id="3065942"/>
    <lineage>
        <taxon>Bacteria</taxon>
        <taxon>Bacillati</taxon>
        <taxon>Actinomycetota</taxon>
        <taxon>Actinomycetes</taxon>
        <taxon>Streptosporangiales</taxon>
        <taxon>Nocardiopsidaceae</taxon>
        <taxon>Nocardiopsis</taxon>
    </lineage>
</organism>
<proteinExistence type="predicted"/>
<evidence type="ECO:0000259" key="1">
    <source>
        <dbReference type="PROSITE" id="PS50943"/>
    </source>
</evidence>
<dbReference type="InterPro" id="IPR001387">
    <property type="entry name" value="Cro/C1-type_HTH"/>
</dbReference>
<sequence length="270" mass="29874">MQLRRMREAAGLTGHDAGERAGISRAALGKIETAETRRVPARQVDALAEVYGATPDETNALRQLAADAGERGWWWKYRDVFGHDSLPDFEAEASLIQTVEIATVPGLLQTPEYAEAIFRGGPLTSTEHIDRQVEARMRRREILHRHEAAPRLWAVIDEGALRRPIGGPDVMRGQLDYLLWIGQHPNVDIQVMPFNVGAHPGLGLAFTILSFANPLDRTIVYTDSIGGVFEEDPDDVDRYVTTFSHVQATAPNTVVSAQFIEGIREESTPA</sequence>
<dbReference type="InterPro" id="IPR043917">
    <property type="entry name" value="DUF5753"/>
</dbReference>
<dbReference type="Pfam" id="PF19054">
    <property type="entry name" value="DUF5753"/>
    <property type="match status" value="1"/>
</dbReference>
<dbReference type="Gene3D" id="1.10.260.40">
    <property type="entry name" value="lambda repressor-like DNA-binding domains"/>
    <property type="match status" value="1"/>
</dbReference>
<reference evidence="2 3" key="1">
    <citation type="submission" date="2023-08" db="EMBL/GenBank/DDBJ databases">
        <authorList>
            <person name="Girao M."/>
            <person name="Carvalho M.F."/>
        </authorList>
    </citation>
    <scope>NUCLEOTIDE SEQUENCE [LARGE SCALE GENOMIC DNA]</scope>
    <source>
        <strain evidence="2 3">CT-R113</strain>
    </source>
</reference>
<name>A0ABU7KGD1_9ACTN</name>